<protein>
    <submittedName>
        <fullName evidence="1">Uncharacterized protein</fullName>
    </submittedName>
</protein>
<evidence type="ECO:0000313" key="2">
    <source>
        <dbReference type="Proteomes" id="UP001251857"/>
    </source>
</evidence>
<dbReference type="RefSeq" id="WP_311653839.1">
    <property type="nucleotide sequence ID" value="NZ_JAVRIB010000015.1"/>
</dbReference>
<name>A0ABU3C3M4_9GAMM</name>
<reference evidence="1 2" key="1">
    <citation type="submission" date="2023-09" db="EMBL/GenBank/DDBJ databases">
        <authorList>
            <person name="Rey-Velasco X."/>
        </authorList>
    </citation>
    <scope>NUCLEOTIDE SEQUENCE [LARGE SCALE GENOMIC DNA]</scope>
    <source>
        <strain evidence="1 2">W335</strain>
    </source>
</reference>
<gene>
    <name evidence="1" type="ORF">RM532_13395</name>
</gene>
<proteinExistence type="predicted"/>
<dbReference type="EMBL" id="JAVRIB010000015">
    <property type="protein sequence ID" value="MDT0635944.1"/>
    <property type="molecule type" value="Genomic_DNA"/>
</dbReference>
<accession>A0ABU3C3M4</accession>
<comment type="caution">
    <text evidence="1">The sequence shown here is derived from an EMBL/GenBank/DDBJ whole genome shotgun (WGS) entry which is preliminary data.</text>
</comment>
<keyword evidence="2" id="KW-1185">Reference proteome</keyword>
<sequence length="50" mass="5407">MSACRGIGVREIWDLSGFHSRIEQKMTKKPAETLFAAKSAETLTAISAAP</sequence>
<evidence type="ECO:0000313" key="1">
    <source>
        <dbReference type="EMBL" id="MDT0635944.1"/>
    </source>
</evidence>
<dbReference type="Proteomes" id="UP001251857">
    <property type="component" value="Unassembled WGS sequence"/>
</dbReference>
<organism evidence="1 2">
    <name type="scientific">Spectribacter hydrogenoxidans</name>
    <dbReference type="NCBI Taxonomy" id="3075608"/>
    <lineage>
        <taxon>Bacteria</taxon>
        <taxon>Pseudomonadati</taxon>
        <taxon>Pseudomonadota</taxon>
        <taxon>Gammaproteobacteria</taxon>
        <taxon>Salinisphaerales</taxon>
        <taxon>Salinisphaeraceae</taxon>
        <taxon>Spectribacter</taxon>
    </lineage>
</organism>